<evidence type="ECO:0000313" key="4">
    <source>
        <dbReference type="Proteomes" id="UP000612362"/>
    </source>
</evidence>
<dbReference type="GO" id="GO:0008199">
    <property type="term" value="F:ferric iron binding"/>
    <property type="evidence" value="ECO:0007669"/>
    <property type="project" value="InterPro"/>
</dbReference>
<dbReference type="PANTHER" id="PTHR34315:SF1">
    <property type="entry name" value="INTRADIOL RING-CLEAVAGE DIOXYGENASES DOMAIN-CONTAINING PROTEIN-RELATED"/>
    <property type="match status" value="1"/>
</dbReference>
<dbReference type="InterPro" id="IPR006311">
    <property type="entry name" value="TAT_signal"/>
</dbReference>
<gene>
    <name evidence="3" type="ORF">KSX_55340</name>
</gene>
<feature type="compositionally biased region" description="Low complexity" evidence="1">
    <location>
        <begin position="292"/>
        <end position="307"/>
    </location>
</feature>
<dbReference type="Proteomes" id="UP000612362">
    <property type="component" value="Unassembled WGS sequence"/>
</dbReference>
<dbReference type="RefSeq" id="WP_220196677.1">
    <property type="nucleotide sequence ID" value="NZ_BNJF01000003.1"/>
</dbReference>
<feature type="compositionally biased region" description="Gly residues" evidence="1">
    <location>
        <begin position="277"/>
        <end position="288"/>
    </location>
</feature>
<feature type="region of interest" description="Disordered" evidence="1">
    <location>
        <begin position="1"/>
        <end position="23"/>
    </location>
</feature>
<dbReference type="Gene3D" id="2.60.130.10">
    <property type="entry name" value="Aromatic compound dioxygenase"/>
    <property type="match status" value="1"/>
</dbReference>
<sequence length="307" mass="31845">MDQPDRNNQTDKQTTRSEEDGKDRGLINRRTILSTLGVGVTGLALIGAGGEIVHAASSTVTTTSATTATPACVLASELTEGPYYVALENIRSAITEDRTGIPLELRVTVVDATTCGVIKDAAVDIWHCDALGSYSGEEALGTSGQTYLRGTQLTNGSGVAKFSTIYPGWYTGRAVHIHVKVHIGGSVVDGVYQGGHVSHTGQFFFDEAVTEQVKLLEPYTNNTQSFTTLNQDSIYPKDSTGGALVTLTQKNKNKIEKGFLAEIVVGIDPNATPDPVGVGGGPGGGTPPGDGTPPAGTPPAATLTTGS</sequence>
<dbReference type="SUPFAM" id="SSF49482">
    <property type="entry name" value="Aromatic compound dioxygenase"/>
    <property type="match status" value="1"/>
</dbReference>
<name>A0A8J3I4J6_9CHLR</name>
<evidence type="ECO:0000256" key="1">
    <source>
        <dbReference type="SAM" id="MobiDB-lite"/>
    </source>
</evidence>
<feature type="domain" description="Intradiol ring-cleavage dioxygenases" evidence="2">
    <location>
        <begin position="80"/>
        <end position="173"/>
    </location>
</feature>
<dbReference type="CDD" id="cd03457">
    <property type="entry name" value="intradiol_dioxygenase_like"/>
    <property type="match status" value="1"/>
</dbReference>
<dbReference type="EMBL" id="BNJF01000003">
    <property type="protein sequence ID" value="GHO47371.1"/>
    <property type="molecule type" value="Genomic_DNA"/>
</dbReference>
<organism evidence="3 4">
    <name type="scientific">Ktedonospora formicarum</name>
    <dbReference type="NCBI Taxonomy" id="2778364"/>
    <lineage>
        <taxon>Bacteria</taxon>
        <taxon>Bacillati</taxon>
        <taxon>Chloroflexota</taxon>
        <taxon>Ktedonobacteria</taxon>
        <taxon>Ktedonobacterales</taxon>
        <taxon>Ktedonobacteraceae</taxon>
        <taxon>Ktedonospora</taxon>
    </lineage>
</organism>
<dbReference type="AlphaFoldDB" id="A0A8J3I4J6"/>
<comment type="caution">
    <text evidence="3">The sequence shown here is derived from an EMBL/GenBank/DDBJ whole genome shotgun (WGS) entry which is preliminary data.</text>
</comment>
<evidence type="ECO:0000313" key="3">
    <source>
        <dbReference type="EMBL" id="GHO47371.1"/>
    </source>
</evidence>
<proteinExistence type="predicted"/>
<protein>
    <submittedName>
        <fullName evidence="3">Twin-arginine translocation pathway signal protein</fullName>
    </submittedName>
</protein>
<dbReference type="Pfam" id="PF00775">
    <property type="entry name" value="Dioxygenase_C"/>
    <property type="match status" value="1"/>
</dbReference>
<dbReference type="GO" id="GO:0016702">
    <property type="term" value="F:oxidoreductase activity, acting on single donors with incorporation of molecular oxygen, incorporation of two atoms of oxygen"/>
    <property type="evidence" value="ECO:0007669"/>
    <property type="project" value="InterPro"/>
</dbReference>
<dbReference type="PANTHER" id="PTHR34315">
    <property type="match status" value="1"/>
</dbReference>
<dbReference type="InterPro" id="IPR000627">
    <property type="entry name" value="Intradiol_dOase_C"/>
</dbReference>
<feature type="region of interest" description="Disordered" evidence="1">
    <location>
        <begin position="270"/>
        <end position="307"/>
    </location>
</feature>
<reference evidence="3" key="1">
    <citation type="submission" date="2020-10" db="EMBL/GenBank/DDBJ databases">
        <title>Taxonomic study of unclassified bacteria belonging to the class Ktedonobacteria.</title>
        <authorList>
            <person name="Yabe S."/>
            <person name="Wang C.M."/>
            <person name="Zheng Y."/>
            <person name="Sakai Y."/>
            <person name="Cavaletti L."/>
            <person name="Monciardini P."/>
            <person name="Donadio S."/>
        </authorList>
    </citation>
    <scope>NUCLEOTIDE SEQUENCE</scope>
    <source>
        <strain evidence="3">SOSP1-1</strain>
    </source>
</reference>
<dbReference type="PROSITE" id="PS51318">
    <property type="entry name" value="TAT"/>
    <property type="match status" value="1"/>
</dbReference>
<accession>A0A8J3I4J6</accession>
<evidence type="ECO:0000259" key="2">
    <source>
        <dbReference type="Pfam" id="PF00775"/>
    </source>
</evidence>
<dbReference type="InterPro" id="IPR015889">
    <property type="entry name" value="Intradiol_dOase_core"/>
</dbReference>
<keyword evidence="4" id="KW-1185">Reference proteome</keyword>